<keyword evidence="3" id="KW-1185">Reference proteome</keyword>
<dbReference type="EMBL" id="AP026560">
    <property type="protein sequence ID" value="BDP41483.1"/>
    <property type="molecule type" value="Genomic_DNA"/>
</dbReference>
<feature type="transmembrane region" description="Helical" evidence="1">
    <location>
        <begin position="82"/>
        <end position="102"/>
    </location>
</feature>
<evidence type="ECO:0008006" key="4">
    <source>
        <dbReference type="Google" id="ProtNLM"/>
    </source>
</evidence>
<sequence length="218" mass="24385">MRGAVLVWRVATARLWHNLPRLIVVNVLWLVASWPLLTLGATTLTAYAWLRRAVLEVEDERQEGASVPEEPYTSLPRFGRRLWWPGTGWAALNALLLFVLYADVELWKARPGTLTGTLTAVLGVYLAWFWLALQPFFLDALAEGVPLRRALTEAVSIVLAYPAYSHLCALPPLFLAGLGWWFTSLWPVVGVGALLLYWACVATGEPAPRRRPSLRDVL</sequence>
<accession>A0ABM8ACI8</accession>
<evidence type="ECO:0000313" key="3">
    <source>
        <dbReference type="Proteomes" id="UP001064971"/>
    </source>
</evidence>
<name>A0ABM8ACI8_9DEIO</name>
<feature type="transmembrane region" description="Helical" evidence="1">
    <location>
        <begin position="114"/>
        <end position="133"/>
    </location>
</feature>
<keyword evidence="1" id="KW-1133">Transmembrane helix</keyword>
<evidence type="ECO:0000256" key="1">
    <source>
        <dbReference type="SAM" id="Phobius"/>
    </source>
</evidence>
<dbReference type="RefSeq" id="WP_264777244.1">
    <property type="nucleotide sequence ID" value="NZ_AP026560.1"/>
</dbReference>
<protein>
    <recommendedName>
        <fullName evidence="4">Integral membrane protein</fullName>
    </recommendedName>
</protein>
<organism evidence="2 3">
    <name type="scientific">Deinococcus aetherius</name>
    <dbReference type="NCBI Taxonomy" id="200252"/>
    <lineage>
        <taxon>Bacteria</taxon>
        <taxon>Thermotogati</taxon>
        <taxon>Deinococcota</taxon>
        <taxon>Deinococci</taxon>
        <taxon>Deinococcales</taxon>
        <taxon>Deinococcaceae</taxon>
        <taxon>Deinococcus</taxon>
    </lineage>
</organism>
<evidence type="ECO:0000313" key="2">
    <source>
        <dbReference type="EMBL" id="BDP41483.1"/>
    </source>
</evidence>
<feature type="transmembrane region" description="Helical" evidence="1">
    <location>
        <begin position="27"/>
        <end position="50"/>
    </location>
</feature>
<keyword evidence="1" id="KW-0812">Transmembrane</keyword>
<gene>
    <name evidence="2" type="ORF">DAETH_14520</name>
</gene>
<keyword evidence="1" id="KW-0472">Membrane</keyword>
<dbReference type="Proteomes" id="UP001064971">
    <property type="component" value="Chromosome"/>
</dbReference>
<proteinExistence type="predicted"/>
<feature type="transmembrane region" description="Helical" evidence="1">
    <location>
        <begin position="180"/>
        <end position="201"/>
    </location>
</feature>
<reference evidence="2" key="1">
    <citation type="submission" date="2022-07" db="EMBL/GenBank/DDBJ databases">
        <title>Complete Genome Sequence of the Radioresistant Bacterium Deinococcus aetherius ST0316, Isolated from the Air Dust collected in Lower Stratosphere above Japan.</title>
        <authorList>
            <person name="Satoh K."/>
            <person name="Hagiwara K."/>
            <person name="Katsumata K."/>
            <person name="Kubo A."/>
            <person name="Yokobori S."/>
            <person name="Yamagishi A."/>
            <person name="Oono Y."/>
            <person name="Narumi I."/>
        </authorList>
    </citation>
    <scope>NUCLEOTIDE SEQUENCE</scope>
    <source>
        <strain evidence="2">ST0316</strain>
    </source>
</reference>